<evidence type="ECO:0000313" key="4">
    <source>
        <dbReference type="Proteomes" id="UP000008711"/>
    </source>
</evidence>
<dbReference type="PROSITE" id="PS51257">
    <property type="entry name" value="PROKAR_LIPOPROTEIN"/>
    <property type="match status" value="1"/>
</dbReference>
<accession>B3NTQ5</accession>
<dbReference type="OMA" id="KPFCQFI"/>
<sequence>MAGLRSRISPITLLLSILSIHSILLLQSCRAEKPYSVELNTFTMDEAIENQENWVDWGTLSMKKVSRNKFVVNGDFEFKLNMADEQKILLMVYVYDSNANQRGSMVMALKKPFCQFIKEDEDSYPSIQKASNLPDQDTCPFPKGKYTIDNYEMETNFLPDNAPKGDYLLQLSLLDNEVPVAGLVSTVTLS</sequence>
<reference evidence="3 4" key="1">
    <citation type="journal article" date="2007" name="Nature">
        <title>Evolution of genes and genomes on the Drosophila phylogeny.</title>
        <authorList>
            <consortium name="Drosophila 12 Genomes Consortium"/>
            <person name="Clark A.G."/>
            <person name="Eisen M.B."/>
            <person name="Smith D.R."/>
            <person name="Bergman C.M."/>
            <person name="Oliver B."/>
            <person name="Markow T.A."/>
            <person name="Kaufman T.C."/>
            <person name="Kellis M."/>
            <person name="Gelbart W."/>
            <person name="Iyer V.N."/>
            <person name="Pollard D.A."/>
            <person name="Sackton T.B."/>
            <person name="Larracuente A.M."/>
            <person name="Singh N.D."/>
            <person name="Abad J.P."/>
            <person name="Abt D.N."/>
            <person name="Adryan B."/>
            <person name="Aguade M."/>
            <person name="Akashi H."/>
            <person name="Anderson W.W."/>
            <person name="Aquadro C.F."/>
            <person name="Ardell D.H."/>
            <person name="Arguello R."/>
            <person name="Artieri C.G."/>
            <person name="Barbash D.A."/>
            <person name="Barker D."/>
            <person name="Barsanti P."/>
            <person name="Batterham P."/>
            <person name="Batzoglou S."/>
            <person name="Begun D."/>
            <person name="Bhutkar A."/>
            <person name="Blanco E."/>
            <person name="Bosak S.A."/>
            <person name="Bradley R.K."/>
            <person name="Brand A.D."/>
            <person name="Brent M.R."/>
            <person name="Brooks A.N."/>
            <person name="Brown R.H."/>
            <person name="Butlin R.K."/>
            <person name="Caggese C."/>
            <person name="Calvi B.R."/>
            <person name="Bernardo de Carvalho A."/>
            <person name="Caspi A."/>
            <person name="Castrezana S."/>
            <person name="Celniker S.E."/>
            <person name="Chang J.L."/>
            <person name="Chapple C."/>
            <person name="Chatterji S."/>
            <person name="Chinwalla A."/>
            <person name="Civetta A."/>
            <person name="Clifton S.W."/>
            <person name="Comeron J.M."/>
            <person name="Costello J.C."/>
            <person name="Coyne J.A."/>
            <person name="Daub J."/>
            <person name="David R.G."/>
            <person name="Delcher A.L."/>
            <person name="Delehaunty K."/>
            <person name="Do C.B."/>
            <person name="Ebling H."/>
            <person name="Edwards K."/>
            <person name="Eickbush T."/>
            <person name="Evans J.D."/>
            <person name="Filipski A."/>
            <person name="Findeiss S."/>
            <person name="Freyhult E."/>
            <person name="Fulton L."/>
            <person name="Fulton R."/>
            <person name="Garcia A.C."/>
            <person name="Gardiner A."/>
            <person name="Garfield D.A."/>
            <person name="Garvin B.E."/>
            <person name="Gibson G."/>
            <person name="Gilbert D."/>
            <person name="Gnerre S."/>
            <person name="Godfrey J."/>
            <person name="Good R."/>
            <person name="Gotea V."/>
            <person name="Gravely B."/>
            <person name="Greenberg A.J."/>
            <person name="Griffiths-Jones S."/>
            <person name="Gross S."/>
            <person name="Guigo R."/>
            <person name="Gustafson E.A."/>
            <person name="Haerty W."/>
            <person name="Hahn M.W."/>
            <person name="Halligan D.L."/>
            <person name="Halpern A.L."/>
            <person name="Halter G.M."/>
            <person name="Han M.V."/>
            <person name="Heger A."/>
            <person name="Hillier L."/>
            <person name="Hinrichs A.S."/>
            <person name="Holmes I."/>
            <person name="Hoskins R.A."/>
            <person name="Hubisz M.J."/>
            <person name="Hultmark D."/>
            <person name="Huntley M.A."/>
            <person name="Jaffe D.B."/>
            <person name="Jagadeeshan S."/>
            <person name="Jeck W.R."/>
            <person name="Johnson J."/>
            <person name="Jones C.D."/>
            <person name="Jordan W.C."/>
            <person name="Karpen G.H."/>
            <person name="Kataoka E."/>
            <person name="Keightley P.D."/>
            <person name="Kheradpour P."/>
            <person name="Kirkness E.F."/>
            <person name="Koerich L.B."/>
            <person name="Kristiansen K."/>
            <person name="Kudrna D."/>
            <person name="Kulathinal R.J."/>
            <person name="Kumar S."/>
            <person name="Kwok R."/>
            <person name="Lander E."/>
            <person name="Langley C.H."/>
            <person name="Lapoint R."/>
            <person name="Lazzaro B.P."/>
            <person name="Lee S.J."/>
            <person name="Levesque L."/>
            <person name="Li R."/>
            <person name="Lin C.F."/>
            <person name="Lin M.F."/>
            <person name="Lindblad-Toh K."/>
            <person name="Llopart A."/>
            <person name="Long M."/>
            <person name="Low L."/>
            <person name="Lozovsky E."/>
            <person name="Lu J."/>
            <person name="Luo M."/>
            <person name="Machado C.A."/>
            <person name="Makalowski W."/>
            <person name="Marzo M."/>
            <person name="Matsuda M."/>
            <person name="Matzkin L."/>
            <person name="McAllister B."/>
            <person name="McBride C.S."/>
            <person name="McKernan B."/>
            <person name="McKernan K."/>
            <person name="Mendez-Lago M."/>
            <person name="Minx P."/>
            <person name="Mollenhauer M.U."/>
            <person name="Montooth K."/>
            <person name="Mount S.M."/>
            <person name="Mu X."/>
            <person name="Myers E."/>
            <person name="Negre B."/>
            <person name="Newfeld S."/>
            <person name="Nielsen R."/>
            <person name="Noor M.A."/>
            <person name="O'Grady P."/>
            <person name="Pachter L."/>
            <person name="Papaceit M."/>
            <person name="Parisi M.J."/>
            <person name="Parisi M."/>
            <person name="Parts L."/>
            <person name="Pedersen J.S."/>
            <person name="Pesole G."/>
            <person name="Phillippy A.M."/>
            <person name="Ponting C.P."/>
            <person name="Pop M."/>
            <person name="Porcelli D."/>
            <person name="Powell J.R."/>
            <person name="Prohaska S."/>
            <person name="Pruitt K."/>
            <person name="Puig M."/>
            <person name="Quesneville H."/>
            <person name="Ram K.R."/>
            <person name="Rand D."/>
            <person name="Rasmussen M.D."/>
            <person name="Reed L.K."/>
            <person name="Reenan R."/>
            <person name="Reily A."/>
            <person name="Remington K.A."/>
            <person name="Rieger T.T."/>
            <person name="Ritchie M.G."/>
            <person name="Robin C."/>
            <person name="Rogers Y.H."/>
            <person name="Rohde C."/>
            <person name="Rozas J."/>
            <person name="Rubenfield M.J."/>
            <person name="Ruiz A."/>
            <person name="Russo S."/>
            <person name="Salzberg S.L."/>
            <person name="Sanchez-Gracia A."/>
            <person name="Saranga D.J."/>
            <person name="Sato H."/>
            <person name="Schaeffer S.W."/>
            <person name="Schatz M.C."/>
            <person name="Schlenke T."/>
            <person name="Schwartz R."/>
            <person name="Segarra C."/>
            <person name="Singh R.S."/>
            <person name="Sirot L."/>
            <person name="Sirota M."/>
            <person name="Sisneros N.B."/>
            <person name="Smith C.D."/>
            <person name="Smith T.F."/>
            <person name="Spieth J."/>
            <person name="Stage D.E."/>
            <person name="Stark A."/>
            <person name="Stephan W."/>
            <person name="Strausberg R.L."/>
            <person name="Strempel S."/>
            <person name="Sturgill D."/>
            <person name="Sutton G."/>
            <person name="Sutton G.G."/>
            <person name="Tao W."/>
            <person name="Teichmann S."/>
            <person name="Tobari Y.N."/>
            <person name="Tomimura Y."/>
            <person name="Tsolas J.M."/>
            <person name="Valente V.L."/>
            <person name="Venter E."/>
            <person name="Venter J.C."/>
            <person name="Vicario S."/>
            <person name="Vieira F.G."/>
            <person name="Vilella A.J."/>
            <person name="Villasante A."/>
            <person name="Walenz B."/>
            <person name="Wang J."/>
            <person name="Wasserman M."/>
            <person name="Watts T."/>
            <person name="Wilson D."/>
            <person name="Wilson R.K."/>
            <person name="Wing R.A."/>
            <person name="Wolfner M.F."/>
            <person name="Wong A."/>
            <person name="Wong G.K."/>
            <person name="Wu C.I."/>
            <person name="Wu G."/>
            <person name="Yamamoto D."/>
            <person name="Yang H.P."/>
            <person name="Yang S.P."/>
            <person name="Yorke J.A."/>
            <person name="Yoshida K."/>
            <person name="Zdobnov E."/>
            <person name="Zhang P."/>
            <person name="Zhang Y."/>
            <person name="Zimin A.V."/>
            <person name="Baldwin J."/>
            <person name="Abdouelleil A."/>
            <person name="Abdulkadir J."/>
            <person name="Abebe A."/>
            <person name="Abera B."/>
            <person name="Abreu J."/>
            <person name="Acer S.C."/>
            <person name="Aftuck L."/>
            <person name="Alexander A."/>
            <person name="An P."/>
            <person name="Anderson E."/>
            <person name="Anderson S."/>
            <person name="Arachi H."/>
            <person name="Azer M."/>
            <person name="Bachantsang P."/>
            <person name="Barry A."/>
            <person name="Bayul T."/>
            <person name="Berlin A."/>
            <person name="Bessette D."/>
            <person name="Bloom T."/>
            <person name="Blye J."/>
            <person name="Boguslavskiy L."/>
            <person name="Bonnet C."/>
            <person name="Boukhgalter B."/>
            <person name="Bourzgui I."/>
            <person name="Brown A."/>
            <person name="Cahill P."/>
            <person name="Channer S."/>
            <person name="Cheshatsang Y."/>
            <person name="Chuda L."/>
            <person name="Citroen M."/>
            <person name="Collymore A."/>
            <person name="Cooke P."/>
            <person name="Costello M."/>
            <person name="D'Aco K."/>
            <person name="Daza R."/>
            <person name="De Haan G."/>
            <person name="DeGray S."/>
            <person name="DeMaso C."/>
            <person name="Dhargay N."/>
            <person name="Dooley K."/>
            <person name="Dooley E."/>
            <person name="Doricent M."/>
            <person name="Dorje P."/>
            <person name="Dorjee K."/>
            <person name="Dupes A."/>
            <person name="Elong R."/>
            <person name="Falk J."/>
            <person name="Farina A."/>
            <person name="Faro S."/>
            <person name="Ferguson D."/>
            <person name="Fisher S."/>
            <person name="Foley C.D."/>
            <person name="Franke A."/>
            <person name="Friedrich D."/>
            <person name="Gadbois L."/>
            <person name="Gearin G."/>
            <person name="Gearin C.R."/>
            <person name="Giannoukos G."/>
            <person name="Goode T."/>
            <person name="Graham J."/>
            <person name="Grandbois E."/>
            <person name="Grewal S."/>
            <person name="Gyaltsen K."/>
            <person name="Hafez N."/>
            <person name="Hagos B."/>
            <person name="Hall J."/>
            <person name="Henson C."/>
            <person name="Hollinger A."/>
            <person name="Honan T."/>
            <person name="Huard M.D."/>
            <person name="Hughes L."/>
            <person name="Hurhula B."/>
            <person name="Husby M.E."/>
            <person name="Kamat A."/>
            <person name="Kanga B."/>
            <person name="Kashin S."/>
            <person name="Khazanovich D."/>
            <person name="Kisner P."/>
            <person name="Lance K."/>
            <person name="Lara M."/>
            <person name="Lee W."/>
            <person name="Lennon N."/>
            <person name="Letendre F."/>
            <person name="LeVine R."/>
            <person name="Lipovsky A."/>
            <person name="Liu X."/>
            <person name="Liu J."/>
            <person name="Liu S."/>
            <person name="Lokyitsang T."/>
            <person name="Lokyitsang Y."/>
            <person name="Lubonja R."/>
            <person name="Lui A."/>
            <person name="MacDonald P."/>
            <person name="Magnisalis V."/>
            <person name="Maru K."/>
            <person name="Matthews C."/>
            <person name="McCusker W."/>
            <person name="McDonough S."/>
            <person name="Mehta T."/>
            <person name="Meldrim J."/>
            <person name="Meneus L."/>
            <person name="Mihai O."/>
            <person name="Mihalev A."/>
            <person name="Mihova T."/>
            <person name="Mittelman R."/>
            <person name="Mlenga V."/>
            <person name="Montmayeur A."/>
            <person name="Mulrain L."/>
            <person name="Navidi A."/>
            <person name="Naylor J."/>
            <person name="Negash T."/>
            <person name="Nguyen T."/>
            <person name="Nguyen N."/>
            <person name="Nicol R."/>
            <person name="Norbu C."/>
            <person name="Norbu N."/>
            <person name="Novod N."/>
            <person name="O'Neill B."/>
            <person name="Osman S."/>
            <person name="Markiewicz E."/>
            <person name="Oyono O.L."/>
            <person name="Patti C."/>
            <person name="Phunkhang P."/>
            <person name="Pierre F."/>
            <person name="Priest M."/>
            <person name="Raghuraman S."/>
            <person name="Rege F."/>
            <person name="Reyes R."/>
            <person name="Rise C."/>
            <person name="Rogov P."/>
            <person name="Ross K."/>
            <person name="Ryan E."/>
            <person name="Settipalli S."/>
            <person name="Shea T."/>
            <person name="Sherpa N."/>
            <person name="Shi L."/>
            <person name="Shih D."/>
            <person name="Sparrow T."/>
            <person name="Spaulding J."/>
            <person name="Stalker J."/>
            <person name="Stange-Thomann N."/>
            <person name="Stavropoulos S."/>
            <person name="Stone C."/>
            <person name="Strader C."/>
            <person name="Tesfaye S."/>
            <person name="Thomson T."/>
            <person name="Thoulutsang Y."/>
            <person name="Thoulutsang D."/>
            <person name="Topham K."/>
            <person name="Topping I."/>
            <person name="Tsamla T."/>
            <person name="Vassiliev H."/>
            <person name="Vo A."/>
            <person name="Wangchuk T."/>
            <person name="Wangdi T."/>
            <person name="Weiand M."/>
            <person name="Wilkinson J."/>
            <person name="Wilson A."/>
            <person name="Yadav S."/>
            <person name="Young G."/>
            <person name="Yu Q."/>
            <person name="Zembek L."/>
            <person name="Zhong D."/>
            <person name="Zimmer A."/>
            <person name="Zwirko Z."/>
            <person name="Jaffe D.B."/>
            <person name="Alvarez P."/>
            <person name="Brockman W."/>
            <person name="Butler J."/>
            <person name="Chin C."/>
            <person name="Gnerre S."/>
            <person name="Grabherr M."/>
            <person name="Kleber M."/>
            <person name="Mauceli E."/>
            <person name="MacCallum I."/>
        </authorList>
    </citation>
    <scope>NUCLEOTIDE SEQUENCE [LARGE SCALE GENOMIC DNA]</scope>
    <source>
        <strain evidence="3 4">TSC#14021-0224.01</strain>
    </source>
</reference>
<dbReference type="EMBL" id="CH954180">
    <property type="protein sequence ID" value="EDV47468.1"/>
    <property type="molecule type" value="Genomic_DNA"/>
</dbReference>
<evidence type="ECO:0000313" key="3">
    <source>
        <dbReference type="EMBL" id="EDV47468.1"/>
    </source>
</evidence>
<dbReference type="HOGENOM" id="CLU_1541348_0_0_1"/>
<dbReference type="Pfam" id="PF06477">
    <property type="entry name" value="DUF1091"/>
    <property type="match status" value="1"/>
</dbReference>
<dbReference type="Proteomes" id="UP000008711">
    <property type="component" value="Unassembled WGS sequence"/>
</dbReference>
<dbReference type="Gene3D" id="2.70.220.10">
    <property type="entry name" value="Ganglioside GM2 activator"/>
    <property type="match status" value="1"/>
</dbReference>
<dbReference type="KEGG" id="der:6551443"/>
<dbReference type="PhylomeDB" id="B3NTQ5"/>
<feature type="chain" id="PRO_5002792575" description="MD-2-related lipid-recognition domain-containing protein" evidence="2">
    <location>
        <begin position="32"/>
        <end position="190"/>
    </location>
</feature>
<dbReference type="SMART" id="SM00697">
    <property type="entry name" value="DM8"/>
    <property type="match status" value="1"/>
</dbReference>
<evidence type="ECO:0000256" key="2">
    <source>
        <dbReference type="SAM" id="SignalP"/>
    </source>
</evidence>
<organism evidence="3 4">
    <name type="scientific">Drosophila erecta</name>
    <name type="common">Fruit fly</name>
    <dbReference type="NCBI Taxonomy" id="7220"/>
    <lineage>
        <taxon>Eukaryota</taxon>
        <taxon>Metazoa</taxon>
        <taxon>Ecdysozoa</taxon>
        <taxon>Arthropoda</taxon>
        <taxon>Hexapoda</taxon>
        <taxon>Insecta</taxon>
        <taxon>Pterygota</taxon>
        <taxon>Neoptera</taxon>
        <taxon>Endopterygota</taxon>
        <taxon>Diptera</taxon>
        <taxon>Brachycera</taxon>
        <taxon>Muscomorpha</taxon>
        <taxon>Ephydroidea</taxon>
        <taxon>Drosophilidae</taxon>
        <taxon>Drosophila</taxon>
        <taxon>Sophophora</taxon>
    </lineage>
</organism>
<protein>
    <recommendedName>
        <fullName evidence="5">MD-2-related lipid-recognition domain-containing protein</fullName>
    </recommendedName>
</protein>
<keyword evidence="4" id="KW-1185">Reference proteome</keyword>
<dbReference type="PANTHER" id="PTHR21112:SF13">
    <property type="entry name" value="CHEMOSENSORY PROTEIN A 7A"/>
    <property type="match status" value="1"/>
</dbReference>
<proteinExistence type="predicted"/>
<keyword evidence="1 2" id="KW-0732">Signal</keyword>
<dbReference type="OrthoDB" id="8179976at2759"/>
<reference evidence="3 4" key="2">
    <citation type="journal article" date="2008" name="Bioinformatics">
        <title>Assembly reconciliation.</title>
        <authorList>
            <person name="Zimin A.V."/>
            <person name="Smith D.R."/>
            <person name="Sutton G."/>
            <person name="Yorke J.A."/>
        </authorList>
    </citation>
    <scope>NUCLEOTIDE SEQUENCE [LARGE SCALE GENOMIC DNA]</scope>
    <source>
        <strain evidence="3 4">TSC#14021-0224.01</strain>
    </source>
</reference>
<dbReference type="InterPro" id="IPR010512">
    <property type="entry name" value="DUF1091"/>
</dbReference>
<dbReference type="InterPro" id="IPR036846">
    <property type="entry name" value="GM2-AP_sf"/>
</dbReference>
<evidence type="ECO:0000256" key="1">
    <source>
        <dbReference type="ARBA" id="ARBA00022729"/>
    </source>
</evidence>
<name>B3NTQ5_DROER</name>
<dbReference type="AlphaFoldDB" id="B3NTQ5"/>
<dbReference type="eggNOG" id="ENOG502T0SD">
    <property type="taxonomic scope" value="Eukaryota"/>
</dbReference>
<evidence type="ECO:0008006" key="5">
    <source>
        <dbReference type="Google" id="ProtNLM"/>
    </source>
</evidence>
<gene>
    <name evidence="3" type="primary">Dere\GG19645</name>
    <name evidence="3" type="synonym">dere_GLEANR_4371</name>
    <name evidence="3" type="synonym">GG19645</name>
    <name evidence="3" type="ORF">Dere_GG19645</name>
</gene>
<dbReference type="PANTHER" id="PTHR21112">
    <property type="entry name" value="CHEMOSENSORY PROTEIN A 29A-RELATED"/>
    <property type="match status" value="1"/>
</dbReference>
<feature type="signal peptide" evidence="2">
    <location>
        <begin position="1"/>
        <end position="31"/>
    </location>
</feature>